<evidence type="ECO:0000313" key="2">
    <source>
        <dbReference type="EMBL" id="OJD09910.1"/>
    </source>
</evidence>
<dbReference type="OrthoDB" id="4325529at2759"/>
<keyword evidence="3" id="KW-1185">Reference proteome</keyword>
<dbReference type="EMBL" id="LGTZ01003259">
    <property type="protein sequence ID" value="OJD09910.1"/>
    <property type="molecule type" value="Genomic_DNA"/>
</dbReference>
<organism evidence="2 3">
    <name type="scientific">Blastomyces percursus</name>
    <dbReference type="NCBI Taxonomy" id="1658174"/>
    <lineage>
        <taxon>Eukaryota</taxon>
        <taxon>Fungi</taxon>
        <taxon>Dikarya</taxon>
        <taxon>Ascomycota</taxon>
        <taxon>Pezizomycotina</taxon>
        <taxon>Eurotiomycetes</taxon>
        <taxon>Eurotiomycetidae</taxon>
        <taxon>Onygenales</taxon>
        <taxon>Ajellomycetaceae</taxon>
        <taxon>Blastomyces</taxon>
    </lineage>
</organism>
<proteinExistence type="predicted"/>
<dbReference type="STRING" id="1658174.A0A1J9P118"/>
<dbReference type="Gene3D" id="1.10.443.20">
    <property type="entry name" value="Centromere DNA-binding protein complex CBF3 subunit, domain 2"/>
    <property type="match status" value="1"/>
</dbReference>
<reference evidence="2 3" key="1">
    <citation type="submission" date="2015-08" db="EMBL/GenBank/DDBJ databases">
        <title>Emmonsia species relationships and genome sequence.</title>
        <authorList>
            <person name="Cuomo C.A."/>
            <person name="Schwartz I.S."/>
            <person name="Kenyon C."/>
            <person name="De Hoog G.S."/>
            <person name="Govender N.P."/>
            <person name="Botha A."/>
            <person name="Moreno L."/>
            <person name="De Vries M."/>
            <person name="Munoz J.F."/>
            <person name="Stielow J.B."/>
        </authorList>
    </citation>
    <scope>NUCLEOTIDE SEQUENCE [LARGE SCALE GENOMIC DNA]</scope>
    <source>
        <strain evidence="2 3">EI222</strain>
    </source>
</reference>
<evidence type="ECO:0000313" key="3">
    <source>
        <dbReference type="Proteomes" id="UP000242791"/>
    </source>
</evidence>
<dbReference type="Proteomes" id="UP000242791">
    <property type="component" value="Unassembled WGS sequence"/>
</dbReference>
<sequence length="236" mass="26666">MAYETQLDWVNRVFNRTGLIALEKTHAGRANGVRTAELAGVSDSQIRRAGRWNNDALSQSYLTNLPRKFVHGPWLASIPTLRGGSIFLGPWFESYDSRDRQSAFMMPEIQGQQKPGEHLDRDDLAAQGFLHLLQQLRTILLQDSALMQPKFPEHPVWTHSVFQRNDYSEFAEAARLANTQTEEPCKVRLRQTVPQVADQLRIIRQDFGVATDCLHAAIQRGFGSLEAQVGDLVNGR</sequence>
<dbReference type="AlphaFoldDB" id="A0A1J9P118"/>
<evidence type="ECO:0000259" key="1">
    <source>
        <dbReference type="Pfam" id="PF16787"/>
    </source>
</evidence>
<dbReference type="InterPro" id="IPR038279">
    <property type="entry name" value="Ndc10_dom2_sf"/>
</dbReference>
<name>A0A1J9P118_9EURO</name>
<gene>
    <name evidence="2" type="ORF">ACJ73_10022</name>
</gene>
<dbReference type="Pfam" id="PF16787">
    <property type="entry name" value="NDC10_II"/>
    <property type="match status" value="2"/>
</dbReference>
<dbReference type="VEuPathDB" id="FungiDB:ACJ73_10022"/>
<feature type="domain" description="Ndc10" evidence="1">
    <location>
        <begin position="3"/>
        <end position="70"/>
    </location>
</feature>
<feature type="non-terminal residue" evidence="2">
    <location>
        <position position="236"/>
    </location>
</feature>
<dbReference type="InterPro" id="IPR031872">
    <property type="entry name" value="NDC10_II"/>
</dbReference>
<feature type="domain" description="Ndc10" evidence="1">
    <location>
        <begin position="106"/>
        <end position="167"/>
    </location>
</feature>
<comment type="caution">
    <text evidence="2">The sequence shown here is derived from an EMBL/GenBank/DDBJ whole genome shotgun (WGS) entry which is preliminary data.</text>
</comment>
<dbReference type="GO" id="GO:0003677">
    <property type="term" value="F:DNA binding"/>
    <property type="evidence" value="ECO:0007669"/>
    <property type="project" value="InterPro"/>
</dbReference>
<protein>
    <recommendedName>
        <fullName evidence="1">Ndc10 domain-containing protein</fullName>
    </recommendedName>
</protein>
<accession>A0A1J9P118</accession>